<evidence type="ECO:0000256" key="1">
    <source>
        <dbReference type="ARBA" id="ARBA00023157"/>
    </source>
</evidence>
<proteinExistence type="predicted"/>
<dbReference type="GeneID" id="105365785"/>
<evidence type="ECO:0000259" key="2">
    <source>
        <dbReference type="PROSITE" id="PS50240"/>
    </source>
</evidence>
<dbReference type="SUPFAM" id="SSF50494">
    <property type="entry name" value="Trypsin-like serine proteases"/>
    <property type="match status" value="1"/>
</dbReference>
<sequence>MAIVPVIGNMNCAKVIMDIGLLEMNYDTQMCTGLLDGKISACSYMSYKLVILVSLVSIIFSDLIRVEAISDTISGQFPYVASMQWGMPPFIRLKHICAGTIIKPDWILTLGSCVTSSPNFGRTVIKVGIYDILHSDEHTQTIDVENFIIHEDYAGGIAPNDIALLKLKNRIIYNERVSPIDFPVQSNVSIETAVLIGWGSACNKFHPKLRQKLQTSTVSIITNEKCQTYCREIKDGSFIYDIQLCTIEQKILSTSPGDNGSPLVQNVMGKSVLIGIESWNLTPCGSAIPSPTVYTRVTSFLNWINSKISV</sequence>
<dbReference type="CDD" id="cd00190">
    <property type="entry name" value="Tryp_SPc"/>
    <property type="match status" value="1"/>
</dbReference>
<dbReference type="Proteomes" id="UP000695007">
    <property type="component" value="Unplaced"/>
</dbReference>
<dbReference type="Gene3D" id="2.40.10.10">
    <property type="entry name" value="Trypsin-like serine proteases"/>
    <property type="match status" value="2"/>
</dbReference>
<keyword evidence="1" id="KW-1015">Disulfide bond</keyword>
<dbReference type="SMART" id="SM00020">
    <property type="entry name" value="Tryp_SPc"/>
    <property type="match status" value="1"/>
</dbReference>
<gene>
    <name evidence="4" type="primary">LOC105365785</name>
</gene>
<dbReference type="PANTHER" id="PTHR24258">
    <property type="entry name" value="SERINE PROTEASE-RELATED"/>
    <property type="match status" value="1"/>
</dbReference>
<dbReference type="PROSITE" id="PS50240">
    <property type="entry name" value="TRYPSIN_DOM"/>
    <property type="match status" value="1"/>
</dbReference>
<dbReference type="RefSeq" id="XP_011502336.1">
    <property type="nucleotide sequence ID" value="XM_011504034.1"/>
</dbReference>
<feature type="domain" description="Peptidase S1" evidence="2">
    <location>
        <begin position="58"/>
        <end position="309"/>
    </location>
</feature>
<dbReference type="AlphaFoldDB" id="A0AAJ7DZP8"/>
<dbReference type="KEGG" id="csol:105365785"/>
<dbReference type="Pfam" id="PF00089">
    <property type="entry name" value="Trypsin"/>
    <property type="match status" value="1"/>
</dbReference>
<protein>
    <submittedName>
        <fullName evidence="4">Trypsin-1-like</fullName>
    </submittedName>
</protein>
<accession>A0AAJ7DZP8</accession>
<reference evidence="4" key="1">
    <citation type="submission" date="2025-08" db="UniProtKB">
        <authorList>
            <consortium name="RefSeq"/>
        </authorList>
    </citation>
    <scope>IDENTIFICATION</scope>
</reference>
<dbReference type="GO" id="GO:0004252">
    <property type="term" value="F:serine-type endopeptidase activity"/>
    <property type="evidence" value="ECO:0007669"/>
    <property type="project" value="InterPro"/>
</dbReference>
<name>A0AAJ7DZP8_9HYME</name>
<dbReference type="FunFam" id="2.40.10.10:FF:000068">
    <property type="entry name" value="transmembrane protease serine 2"/>
    <property type="match status" value="1"/>
</dbReference>
<dbReference type="InterPro" id="IPR001254">
    <property type="entry name" value="Trypsin_dom"/>
</dbReference>
<organism evidence="3 4">
    <name type="scientific">Ceratosolen solmsi marchali</name>
    <dbReference type="NCBI Taxonomy" id="326594"/>
    <lineage>
        <taxon>Eukaryota</taxon>
        <taxon>Metazoa</taxon>
        <taxon>Ecdysozoa</taxon>
        <taxon>Arthropoda</taxon>
        <taxon>Hexapoda</taxon>
        <taxon>Insecta</taxon>
        <taxon>Pterygota</taxon>
        <taxon>Neoptera</taxon>
        <taxon>Endopterygota</taxon>
        <taxon>Hymenoptera</taxon>
        <taxon>Apocrita</taxon>
        <taxon>Proctotrupomorpha</taxon>
        <taxon>Chalcidoidea</taxon>
        <taxon>Agaonidae</taxon>
        <taxon>Agaoninae</taxon>
        <taxon>Ceratosolen</taxon>
    </lineage>
</organism>
<dbReference type="GO" id="GO:0006508">
    <property type="term" value="P:proteolysis"/>
    <property type="evidence" value="ECO:0007669"/>
    <property type="project" value="InterPro"/>
</dbReference>
<dbReference type="InterPro" id="IPR001314">
    <property type="entry name" value="Peptidase_S1A"/>
</dbReference>
<dbReference type="InterPro" id="IPR043504">
    <property type="entry name" value="Peptidase_S1_PA_chymotrypsin"/>
</dbReference>
<dbReference type="PRINTS" id="PR00722">
    <property type="entry name" value="CHYMOTRYPSIN"/>
</dbReference>
<evidence type="ECO:0000313" key="3">
    <source>
        <dbReference type="Proteomes" id="UP000695007"/>
    </source>
</evidence>
<dbReference type="InterPro" id="IPR009003">
    <property type="entry name" value="Peptidase_S1_PA"/>
</dbReference>
<keyword evidence="3" id="KW-1185">Reference proteome</keyword>
<dbReference type="PANTHER" id="PTHR24258:SF136">
    <property type="entry name" value="GH06673P-RELATED"/>
    <property type="match status" value="1"/>
</dbReference>
<evidence type="ECO:0000313" key="4">
    <source>
        <dbReference type="RefSeq" id="XP_011502336.1"/>
    </source>
</evidence>